<dbReference type="SUPFAM" id="SSF63411">
    <property type="entry name" value="LuxS/MPP-like metallohydrolase"/>
    <property type="match status" value="2"/>
</dbReference>
<dbReference type="InterPro" id="IPR007863">
    <property type="entry name" value="Peptidase_M16_C"/>
</dbReference>
<reference evidence="2" key="1">
    <citation type="submission" date="2024-03" db="EMBL/GenBank/DDBJ databases">
        <authorList>
            <person name="Plomp N."/>
            <person name="Harmsen H.J."/>
        </authorList>
    </citation>
    <scope>NUCLEOTIDE SEQUENCE</scope>
    <source>
        <strain evidence="2">HTF-128</strain>
    </source>
</reference>
<protein>
    <submittedName>
        <fullName evidence="2">Insulinase family protein</fullName>
    </submittedName>
</protein>
<dbReference type="Pfam" id="PF05193">
    <property type="entry name" value="Peptidase_M16_C"/>
    <property type="match status" value="1"/>
</dbReference>
<evidence type="ECO:0000313" key="3">
    <source>
        <dbReference type="Proteomes" id="UP001373196"/>
    </source>
</evidence>
<gene>
    <name evidence="2" type="ORF">WF834_05105</name>
</gene>
<dbReference type="InterPro" id="IPR011249">
    <property type="entry name" value="Metalloenz_LuxS/M16"/>
</dbReference>
<feature type="domain" description="Peptidase M16 C-terminal" evidence="1">
    <location>
        <begin position="180"/>
        <end position="357"/>
    </location>
</feature>
<name>A0AB35Y5L5_9FIRM</name>
<organism evidence="2 3">
    <name type="scientific">Faecalibacterium wellingii</name>
    <dbReference type="NCBI Taxonomy" id="2929491"/>
    <lineage>
        <taxon>Bacteria</taxon>
        <taxon>Bacillati</taxon>
        <taxon>Bacillota</taxon>
        <taxon>Clostridia</taxon>
        <taxon>Eubacteriales</taxon>
        <taxon>Oscillospiraceae</taxon>
        <taxon>Faecalibacterium</taxon>
    </lineage>
</organism>
<evidence type="ECO:0000313" key="2">
    <source>
        <dbReference type="EMBL" id="MEJ5195561.1"/>
    </source>
</evidence>
<evidence type="ECO:0000259" key="1">
    <source>
        <dbReference type="Pfam" id="PF05193"/>
    </source>
</evidence>
<dbReference type="Gene3D" id="3.30.830.10">
    <property type="entry name" value="Metalloenzyme, LuxS/M16 peptidase-like"/>
    <property type="match status" value="2"/>
</dbReference>
<accession>A0AB35Y5L5</accession>
<comment type="caution">
    <text evidence="2">The sequence shown here is derived from an EMBL/GenBank/DDBJ whole genome shotgun (WGS) entry which is preliminary data.</text>
</comment>
<proteinExistence type="predicted"/>
<dbReference type="AlphaFoldDB" id="A0AB35Y5L5"/>
<dbReference type="RefSeq" id="WP_339395126.1">
    <property type="nucleotide sequence ID" value="NZ_JBBFGL010000004.1"/>
</dbReference>
<dbReference type="GO" id="GO:0046872">
    <property type="term" value="F:metal ion binding"/>
    <property type="evidence" value="ECO:0007669"/>
    <property type="project" value="InterPro"/>
</dbReference>
<dbReference type="Proteomes" id="UP001373196">
    <property type="component" value="Unassembled WGS sequence"/>
</dbReference>
<sequence length="432" mass="47623">MKRTLIAPGVHLSCDPAEKFNRCRISIHFAFPAKRETATAHALLPLVMERGYADCPDMTRLTKKLAKLYGADLTVDARPMGCSHNLCVSVTGIKDKFALEGEELTREYASIALGAAFHPYFVGGTFDPEAVGIEKQMLKKALEDEINDKRLYCLHQANREFFGDSPAGVRQEGYLEEVDDLTPEQLTAAYYEMLRTANIELLVLGCDATQTAAVRDALLAELAAIDRAPLPLAENIAMPRREPVHRVETYDMVQAKLCMLFTLGEPMRTEQLAAVRLAMALYGGSVTSRLFLNVRERDHLCYYCSSSFQSFTGSMAVNSGVEHADAARAEQAILKELADLCSGPITDEEMEDCRRGLLSGMQGVEDTLGGIETWYYIEVLRSGGDPAKVQTPAEARAALQAVTRDDVRAILRKLTLSVSYLLTKEVDAHAAE</sequence>
<dbReference type="EMBL" id="JBBFGL010000004">
    <property type="protein sequence ID" value="MEJ5195561.1"/>
    <property type="molecule type" value="Genomic_DNA"/>
</dbReference>